<dbReference type="Gene3D" id="3.50.50.60">
    <property type="entry name" value="FAD/NAD(P)-binding domain"/>
    <property type="match status" value="1"/>
</dbReference>
<dbReference type="EMBL" id="JAAGKO020000048">
    <property type="protein sequence ID" value="MDI5966250.1"/>
    <property type="molecule type" value="Genomic_DNA"/>
</dbReference>
<dbReference type="InterPro" id="IPR036188">
    <property type="entry name" value="FAD/NAD-bd_sf"/>
</dbReference>
<keyword evidence="2" id="KW-1185">Reference proteome</keyword>
<dbReference type="SUPFAM" id="SSF51905">
    <property type="entry name" value="FAD/NAD(P)-binding domain"/>
    <property type="match status" value="1"/>
</dbReference>
<gene>
    <name evidence="1" type="ORF">POF43_026565</name>
</gene>
<name>A0ABT6W778_9ACTN</name>
<accession>A0ABT6W778</accession>
<proteinExistence type="predicted"/>
<evidence type="ECO:0000313" key="1">
    <source>
        <dbReference type="EMBL" id="MDI5966250.1"/>
    </source>
</evidence>
<protein>
    <recommendedName>
        <fullName evidence="3">FAD-dependent oxidoreductase</fullName>
    </recommendedName>
</protein>
<sequence>MRRAVVLGGSVAGLLAARVLSDHARSVVIIEPDPLDTAPGPAGGPVPARPGVPQGVHLHVLLSQGRAQLERWFPGLTAELLAGGASLAPPVQYLDGRRKVAVAGSELLGATRPYLESVLRRRVLAIGHVTVVRGRADGLRFGPVGTGRQRGVTGAHYRPDGASARDCLGADLVVDATGRSTRLGVWLEQGGWPAPALHRMRIDLGYATGVFAGGDELPGVTALTAMARPAPAGLPQPDTAALGRVEGDRWMMVLAGYAHRRPGADVADFRARCRAVDAAPVRQVADRELLGPLRLHRIPDSRRRDFLGAGRFPAGLVAAGDAVAAFNPVYGQGMTSAALHASCLAAHLRSGAPLDRPARGYFERIRVVVDAAWGLSTLGDLAQPHVDGPYPRGYRAAAWYGDLVNRLATTDPEVGRRFLQVVTMERHPRLLTRPGTLAQVARAAWSARTARG</sequence>
<comment type="caution">
    <text evidence="1">The sequence shown here is derived from an EMBL/GenBank/DDBJ whole genome shotgun (WGS) entry which is preliminary data.</text>
</comment>
<dbReference type="Proteomes" id="UP001156398">
    <property type="component" value="Unassembled WGS sequence"/>
</dbReference>
<organism evidence="1 2">
    <name type="scientific">Streptantibioticus silvisoli</name>
    <dbReference type="NCBI Taxonomy" id="2705255"/>
    <lineage>
        <taxon>Bacteria</taxon>
        <taxon>Bacillati</taxon>
        <taxon>Actinomycetota</taxon>
        <taxon>Actinomycetes</taxon>
        <taxon>Kitasatosporales</taxon>
        <taxon>Streptomycetaceae</taxon>
        <taxon>Streptantibioticus</taxon>
    </lineage>
</organism>
<dbReference type="RefSeq" id="WP_271323589.1">
    <property type="nucleotide sequence ID" value="NZ_JAAGKO020000048.1"/>
</dbReference>
<evidence type="ECO:0008006" key="3">
    <source>
        <dbReference type="Google" id="ProtNLM"/>
    </source>
</evidence>
<reference evidence="1 2" key="1">
    <citation type="submission" date="2023-05" db="EMBL/GenBank/DDBJ databases">
        <title>Streptantibioticus silvisoli sp. nov., acidotolerant actinomycetes 1 from pine litter.</title>
        <authorList>
            <person name="Swiecimska M."/>
            <person name="Golinska P."/>
            <person name="Sangal V."/>
            <person name="Wachnowicz B."/>
            <person name="Goodfellow M."/>
        </authorList>
    </citation>
    <scope>NUCLEOTIDE SEQUENCE [LARGE SCALE GENOMIC DNA]</scope>
    <source>
        <strain evidence="1 2">SL54</strain>
    </source>
</reference>
<evidence type="ECO:0000313" key="2">
    <source>
        <dbReference type="Proteomes" id="UP001156398"/>
    </source>
</evidence>